<feature type="transmembrane region" description="Helical" evidence="5">
    <location>
        <begin position="123"/>
        <end position="141"/>
    </location>
</feature>
<dbReference type="GO" id="GO:0030416">
    <property type="term" value="P:methylamine metabolic process"/>
    <property type="evidence" value="ECO:0007669"/>
    <property type="project" value="InterPro"/>
</dbReference>
<evidence type="ECO:0000256" key="4">
    <source>
        <dbReference type="ARBA" id="ARBA00023136"/>
    </source>
</evidence>
<keyword evidence="8" id="KW-1185">Reference proteome</keyword>
<feature type="transmembrane region" description="Helical" evidence="5">
    <location>
        <begin position="147"/>
        <end position="167"/>
    </location>
</feature>
<evidence type="ECO:0000313" key="8">
    <source>
        <dbReference type="Proteomes" id="UP001139157"/>
    </source>
</evidence>
<feature type="transmembrane region" description="Helical" evidence="5">
    <location>
        <begin position="73"/>
        <end position="96"/>
    </location>
</feature>
<dbReference type="GO" id="GO:0016020">
    <property type="term" value="C:membrane"/>
    <property type="evidence" value="ECO:0007669"/>
    <property type="project" value="UniProtKB-SubCell"/>
</dbReference>
<protein>
    <recommendedName>
        <fullName evidence="6">Methylamine utilisation protein MauE domain-containing protein</fullName>
    </recommendedName>
</protein>
<evidence type="ECO:0000256" key="5">
    <source>
        <dbReference type="SAM" id="Phobius"/>
    </source>
</evidence>
<evidence type="ECO:0000256" key="2">
    <source>
        <dbReference type="ARBA" id="ARBA00022692"/>
    </source>
</evidence>
<evidence type="ECO:0000256" key="1">
    <source>
        <dbReference type="ARBA" id="ARBA00004141"/>
    </source>
</evidence>
<gene>
    <name evidence="7" type="ORF">NDR86_00230</name>
</gene>
<comment type="caution">
    <text evidence="7">The sequence shown here is derived from an EMBL/GenBank/DDBJ whole genome shotgun (WGS) entry which is preliminary data.</text>
</comment>
<dbReference type="AlphaFoldDB" id="A0A9X2IUB8"/>
<reference evidence="7" key="1">
    <citation type="submission" date="2022-06" db="EMBL/GenBank/DDBJ databases">
        <title>Novel species in genus nocardia.</title>
        <authorList>
            <person name="Li F."/>
        </authorList>
    </citation>
    <scope>NUCLEOTIDE SEQUENCE</scope>
    <source>
        <strain evidence="7">CDC141</strain>
    </source>
</reference>
<keyword evidence="2 5" id="KW-0812">Transmembrane</keyword>
<dbReference type="InterPro" id="IPR009908">
    <property type="entry name" value="Methylamine_util_MauE"/>
</dbReference>
<dbReference type="EMBL" id="JAMRXG010000001">
    <property type="protein sequence ID" value="MCM6771893.1"/>
    <property type="molecule type" value="Genomic_DNA"/>
</dbReference>
<feature type="domain" description="Methylamine utilisation protein MauE" evidence="6">
    <location>
        <begin position="1"/>
        <end position="134"/>
    </location>
</feature>
<name>A0A9X2IUB8_9NOCA</name>
<dbReference type="Pfam" id="PF07291">
    <property type="entry name" value="MauE"/>
    <property type="match status" value="1"/>
</dbReference>
<keyword evidence="3 5" id="KW-1133">Transmembrane helix</keyword>
<accession>A0A9X2IUB8</accession>
<keyword evidence="4 5" id="KW-0472">Membrane</keyword>
<comment type="subcellular location">
    <subcellularLocation>
        <location evidence="1">Membrane</location>
        <topology evidence="1">Multi-pass membrane protein</topology>
    </subcellularLocation>
</comment>
<evidence type="ECO:0000256" key="3">
    <source>
        <dbReference type="ARBA" id="ARBA00022989"/>
    </source>
</evidence>
<proteinExistence type="predicted"/>
<organism evidence="7 8">
    <name type="scientific">Nocardia pulmonis</name>
    <dbReference type="NCBI Taxonomy" id="2951408"/>
    <lineage>
        <taxon>Bacteria</taxon>
        <taxon>Bacillati</taxon>
        <taxon>Actinomycetota</taxon>
        <taxon>Actinomycetes</taxon>
        <taxon>Mycobacteriales</taxon>
        <taxon>Nocardiaceae</taxon>
        <taxon>Nocardia</taxon>
    </lineage>
</organism>
<dbReference type="RefSeq" id="WP_251908776.1">
    <property type="nucleotide sequence ID" value="NZ_JAMRXG010000001.1"/>
</dbReference>
<feature type="transmembrane region" description="Helical" evidence="5">
    <location>
        <begin position="6"/>
        <end position="26"/>
    </location>
</feature>
<feature type="transmembrane region" description="Helical" evidence="5">
    <location>
        <begin position="47"/>
        <end position="67"/>
    </location>
</feature>
<sequence>MQYLAIGVNCLIGTIFLVSAFGKLARRGSLAAFTESVRGMRAVPSNMTRKLAVSIVAVEVAVCVLLANPLREARAIGLVSAAVMLAVFAVAVASAVHRGVREPCRCFGRSSTPMSYWQAGRNLVLALVAAIGAAALLSGRAADTAQFGAATIAVLGGVLTGCLVVFADHIVELFQPIEKVPGAAVGAR</sequence>
<dbReference type="Proteomes" id="UP001139157">
    <property type="component" value="Unassembled WGS sequence"/>
</dbReference>
<evidence type="ECO:0000313" key="7">
    <source>
        <dbReference type="EMBL" id="MCM6771893.1"/>
    </source>
</evidence>
<evidence type="ECO:0000259" key="6">
    <source>
        <dbReference type="Pfam" id="PF07291"/>
    </source>
</evidence>